<keyword evidence="4" id="KW-1185">Reference proteome</keyword>
<dbReference type="AlphaFoldDB" id="D8LSN9"/>
<feature type="signal peptide" evidence="2">
    <location>
        <begin position="1"/>
        <end position="20"/>
    </location>
</feature>
<keyword evidence="2" id="KW-0732">Signal</keyword>
<evidence type="ECO:0000313" key="3">
    <source>
        <dbReference type="EMBL" id="CBN75239.1"/>
    </source>
</evidence>
<dbReference type="InParanoid" id="D8LSN9"/>
<sequence>MRFSPCWHAATISLLQTCSAGEGRHVHHARDPPPLATPTGASPPLPLMAYAFSPSTRRALHPATTTTSSRRSSASKPRLGHRHRSATQRTTRMSEAARPGADSGVALWLDMRTAVLPAAQTLKTLYGELRQREEALGRSPEDTDWTLSRVPNPVGALLYAAEPEERAAEEMVALGETAAALPCFRLGGTDGTAVVVDVSSGHVVGVRVDPVGDNAAGGAAGSSAAMGIVAAAQQQRDGGGLVFLPGVRPSVWESGDMGTVLRIASSACAGAGKTLVVTTTVLGVGGTGAAEDGTTPPPMALLIEPMPELWEAGLLYL</sequence>
<dbReference type="OrthoDB" id="10393286at2759"/>
<feature type="chain" id="PRO_5003117521" evidence="2">
    <location>
        <begin position="21"/>
        <end position="317"/>
    </location>
</feature>
<accession>D8LSN9</accession>
<dbReference type="EMBL" id="FN648992">
    <property type="protein sequence ID" value="CBN75239.1"/>
    <property type="molecule type" value="Genomic_DNA"/>
</dbReference>
<dbReference type="Proteomes" id="UP000002630">
    <property type="component" value="Linkage Group LG10"/>
</dbReference>
<organism evidence="3 4">
    <name type="scientific">Ectocarpus siliculosus</name>
    <name type="common">Brown alga</name>
    <name type="synonym">Conferva siliculosa</name>
    <dbReference type="NCBI Taxonomy" id="2880"/>
    <lineage>
        <taxon>Eukaryota</taxon>
        <taxon>Sar</taxon>
        <taxon>Stramenopiles</taxon>
        <taxon>Ochrophyta</taxon>
        <taxon>PX clade</taxon>
        <taxon>Phaeophyceae</taxon>
        <taxon>Ectocarpales</taxon>
        <taxon>Ectocarpaceae</taxon>
        <taxon>Ectocarpus</taxon>
    </lineage>
</organism>
<name>D8LSN9_ECTSI</name>
<gene>
    <name evidence="3" type="ORF">Esi_0076_0012</name>
</gene>
<protein>
    <submittedName>
        <fullName evidence="3">Uncharacterized protein</fullName>
    </submittedName>
</protein>
<evidence type="ECO:0000256" key="2">
    <source>
        <dbReference type="SAM" id="SignalP"/>
    </source>
</evidence>
<feature type="region of interest" description="Disordered" evidence="1">
    <location>
        <begin position="24"/>
        <end position="100"/>
    </location>
</feature>
<evidence type="ECO:0000313" key="4">
    <source>
        <dbReference type="Proteomes" id="UP000002630"/>
    </source>
</evidence>
<evidence type="ECO:0000256" key="1">
    <source>
        <dbReference type="SAM" id="MobiDB-lite"/>
    </source>
</evidence>
<feature type="compositionally biased region" description="Low complexity" evidence="1">
    <location>
        <begin position="63"/>
        <end position="75"/>
    </location>
</feature>
<proteinExistence type="predicted"/>
<reference evidence="3 4" key="1">
    <citation type="journal article" date="2010" name="Nature">
        <title>The Ectocarpus genome and the independent evolution of multicellularity in brown algae.</title>
        <authorList>
            <person name="Cock J.M."/>
            <person name="Sterck L."/>
            <person name="Rouze P."/>
            <person name="Scornet D."/>
            <person name="Allen A.E."/>
            <person name="Amoutzias G."/>
            <person name="Anthouard V."/>
            <person name="Artiguenave F."/>
            <person name="Aury J.M."/>
            <person name="Badger J.H."/>
            <person name="Beszteri B."/>
            <person name="Billiau K."/>
            <person name="Bonnet E."/>
            <person name="Bothwell J.H."/>
            <person name="Bowler C."/>
            <person name="Boyen C."/>
            <person name="Brownlee C."/>
            <person name="Carrano C.J."/>
            <person name="Charrier B."/>
            <person name="Cho G.Y."/>
            <person name="Coelho S.M."/>
            <person name="Collen J."/>
            <person name="Corre E."/>
            <person name="Da Silva C."/>
            <person name="Delage L."/>
            <person name="Delaroque N."/>
            <person name="Dittami S.M."/>
            <person name="Doulbeau S."/>
            <person name="Elias M."/>
            <person name="Farnham G."/>
            <person name="Gachon C.M."/>
            <person name="Gschloessl B."/>
            <person name="Heesch S."/>
            <person name="Jabbari K."/>
            <person name="Jubin C."/>
            <person name="Kawai H."/>
            <person name="Kimura K."/>
            <person name="Kloareg B."/>
            <person name="Kupper F.C."/>
            <person name="Lang D."/>
            <person name="Le Bail A."/>
            <person name="Leblanc C."/>
            <person name="Lerouge P."/>
            <person name="Lohr M."/>
            <person name="Lopez P.J."/>
            <person name="Martens C."/>
            <person name="Maumus F."/>
            <person name="Michel G."/>
            <person name="Miranda-Saavedra D."/>
            <person name="Morales J."/>
            <person name="Moreau H."/>
            <person name="Motomura T."/>
            <person name="Nagasato C."/>
            <person name="Napoli C.A."/>
            <person name="Nelson D.R."/>
            <person name="Nyvall-Collen P."/>
            <person name="Peters A.F."/>
            <person name="Pommier C."/>
            <person name="Potin P."/>
            <person name="Poulain J."/>
            <person name="Quesneville H."/>
            <person name="Read B."/>
            <person name="Rensing S.A."/>
            <person name="Ritter A."/>
            <person name="Rousvoal S."/>
            <person name="Samanta M."/>
            <person name="Samson G."/>
            <person name="Schroeder D.C."/>
            <person name="Segurens B."/>
            <person name="Strittmatter M."/>
            <person name="Tonon T."/>
            <person name="Tregear J.W."/>
            <person name="Valentin K."/>
            <person name="von Dassow P."/>
            <person name="Yamagishi T."/>
            <person name="Van de Peer Y."/>
            <person name="Wincker P."/>
        </authorList>
    </citation>
    <scope>NUCLEOTIDE SEQUENCE [LARGE SCALE GENOMIC DNA]</scope>
    <source>
        <strain evidence="4">Ec32 / CCAP1310/4</strain>
    </source>
</reference>
<feature type="compositionally biased region" description="Pro residues" evidence="1">
    <location>
        <begin position="32"/>
        <end position="46"/>
    </location>
</feature>
<dbReference type="EMBL" id="FN649735">
    <property type="protein sequence ID" value="CBN75239.1"/>
    <property type="molecule type" value="Genomic_DNA"/>
</dbReference>